<dbReference type="InterPro" id="IPR005162">
    <property type="entry name" value="Retrotrans_gag_dom"/>
</dbReference>
<organism evidence="2 3">
    <name type="scientific">Sphagnum jensenii</name>
    <dbReference type="NCBI Taxonomy" id="128206"/>
    <lineage>
        <taxon>Eukaryota</taxon>
        <taxon>Viridiplantae</taxon>
        <taxon>Streptophyta</taxon>
        <taxon>Embryophyta</taxon>
        <taxon>Bryophyta</taxon>
        <taxon>Sphagnophytina</taxon>
        <taxon>Sphagnopsida</taxon>
        <taxon>Sphagnales</taxon>
        <taxon>Sphagnaceae</taxon>
        <taxon>Sphagnum</taxon>
    </lineage>
</organism>
<gene>
    <name evidence="2" type="ORF">CSSPJE1EN2_LOCUS23883</name>
</gene>
<evidence type="ECO:0000259" key="1">
    <source>
        <dbReference type="Pfam" id="PF03732"/>
    </source>
</evidence>
<evidence type="ECO:0000313" key="2">
    <source>
        <dbReference type="EMBL" id="CAK9882632.1"/>
    </source>
</evidence>
<dbReference type="PANTHER" id="PTHR33223">
    <property type="entry name" value="CCHC-TYPE DOMAIN-CONTAINING PROTEIN"/>
    <property type="match status" value="1"/>
</dbReference>
<reference evidence="2" key="1">
    <citation type="submission" date="2024-03" db="EMBL/GenBank/DDBJ databases">
        <authorList>
            <consortium name="ELIXIR-Norway"/>
            <consortium name="Elixir Norway"/>
        </authorList>
    </citation>
    <scope>NUCLEOTIDE SEQUENCE</scope>
</reference>
<dbReference type="EMBL" id="OZ023710">
    <property type="protein sequence ID" value="CAK9882632.1"/>
    <property type="molecule type" value="Genomic_DNA"/>
</dbReference>
<accession>A0ABP1C1D6</accession>
<feature type="domain" description="Retrotransposon gag" evidence="1">
    <location>
        <begin position="15"/>
        <end position="103"/>
    </location>
</feature>
<proteinExistence type="predicted"/>
<dbReference type="PANTHER" id="PTHR33223:SF6">
    <property type="entry name" value="CCHC-TYPE DOMAIN-CONTAINING PROTEIN"/>
    <property type="match status" value="1"/>
</dbReference>
<name>A0ABP1C1D6_9BRYO</name>
<keyword evidence="3" id="KW-1185">Reference proteome</keyword>
<protein>
    <recommendedName>
        <fullName evidence="1">Retrotransposon gag domain-containing protein</fullName>
    </recommendedName>
</protein>
<dbReference type="Pfam" id="PF03732">
    <property type="entry name" value="Retrotrans_gag"/>
    <property type="match status" value="1"/>
</dbReference>
<dbReference type="Proteomes" id="UP001497522">
    <property type="component" value="Chromosome 9"/>
</dbReference>
<evidence type="ECO:0000313" key="3">
    <source>
        <dbReference type="Proteomes" id="UP001497522"/>
    </source>
</evidence>
<sequence>MAAEVRDLDADKLFKIAKLNLRGRAREWLRRLNPAPANWIELRTSILQKYGNVDDDDIRAKLDAIRQEPKEWVLRYFERLDRLFRKGRTSDAEQKRRFLARLRPEIRKLCVVRNFADIEELVATASEVERVLGLGHSEERCWKKNKDEKTYPGTANFLEILLSDEEATLQQLNRLCGDENVFSYTRVPRRRMSVELTPAGAVPQAEVVEDGGTVNRENSIRSKILSHFIKGKVSLTPMETVMMIPGKLEQLENLVKVARRKRDAEAEGT</sequence>